<accession>A0A4R0R123</accession>
<evidence type="ECO:0000313" key="6">
    <source>
        <dbReference type="Proteomes" id="UP000292702"/>
    </source>
</evidence>
<dbReference type="AlphaFoldDB" id="A0A4R0R123"/>
<evidence type="ECO:0000313" key="5">
    <source>
        <dbReference type="EMBL" id="TCD60510.1"/>
    </source>
</evidence>
<dbReference type="GO" id="GO:0046872">
    <property type="term" value="F:metal ion binding"/>
    <property type="evidence" value="ECO:0007669"/>
    <property type="project" value="UniProtKB-KW"/>
</dbReference>
<sequence length="260" mass="26948">MSGTSENQSGSSSKSATPTVLNQTCEFGTCDVGSPAMGTNASNTRINYVNSFPVNAIQFGLAVLAPKFFHSKPEFVVSGPNVGTNLLTDVPNSGTIGAACEAAKQGIPSAAFSGSNNSQIAFTTLLSDPANVHTKAALINSHLTTTFLRSFFSSPARPLLPPNITLNVNFAAIDHCPSASSFKFILTRVLPIGTNGTVAGMDVNTCGNGGTLPDELNVVHSGGCFVSVSVIDAVKKLDVDAKTQGFVLSRLEKLLSCFKG</sequence>
<dbReference type="GO" id="GO:0008252">
    <property type="term" value="F:nucleotidase activity"/>
    <property type="evidence" value="ECO:0007669"/>
    <property type="project" value="InterPro"/>
</dbReference>
<evidence type="ECO:0000256" key="2">
    <source>
        <dbReference type="ARBA" id="ARBA00022723"/>
    </source>
</evidence>
<comment type="caution">
    <text evidence="5">The sequence shown here is derived from an EMBL/GenBank/DDBJ whole genome shotgun (WGS) entry which is preliminary data.</text>
</comment>
<keyword evidence="6" id="KW-1185">Reference proteome</keyword>
<gene>
    <name evidence="5" type="ORF">EIP91_009956</name>
</gene>
<dbReference type="InterPro" id="IPR002828">
    <property type="entry name" value="SurE-like_Pase/nucleotidase"/>
</dbReference>
<dbReference type="Pfam" id="PF01975">
    <property type="entry name" value="SurE"/>
    <property type="match status" value="1"/>
</dbReference>
<dbReference type="EMBL" id="RWJN01000587">
    <property type="protein sequence ID" value="TCD60510.1"/>
    <property type="molecule type" value="Genomic_DNA"/>
</dbReference>
<dbReference type="OrthoDB" id="4018688at2759"/>
<dbReference type="Gene3D" id="3.40.1210.10">
    <property type="entry name" value="Survival protein SurE-like phosphatase/nucleotidase"/>
    <property type="match status" value="1"/>
</dbReference>
<proteinExistence type="inferred from homology"/>
<protein>
    <recommendedName>
        <fullName evidence="4">Survival protein SurE-like phosphatase/nucleotidase domain-containing protein</fullName>
    </recommendedName>
</protein>
<dbReference type="Proteomes" id="UP000292702">
    <property type="component" value="Unassembled WGS sequence"/>
</dbReference>
<keyword evidence="3" id="KW-0378">Hydrolase</keyword>
<comment type="similarity">
    <text evidence="1">Belongs to the SurE nucleotidase family.</text>
</comment>
<feature type="domain" description="Survival protein SurE-like phosphatase/nucleotidase" evidence="4">
    <location>
        <begin position="7"/>
        <end position="175"/>
    </location>
</feature>
<evidence type="ECO:0000259" key="4">
    <source>
        <dbReference type="Pfam" id="PF01975"/>
    </source>
</evidence>
<organism evidence="5 6">
    <name type="scientific">Steccherinum ochraceum</name>
    <dbReference type="NCBI Taxonomy" id="92696"/>
    <lineage>
        <taxon>Eukaryota</taxon>
        <taxon>Fungi</taxon>
        <taxon>Dikarya</taxon>
        <taxon>Basidiomycota</taxon>
        <taxon>Agaricomycotina</taxon>
        <taxon>Agaricomycetes</taxon>
        <taxon>Polyporales</taxon>
        <taxon>Steccherinaceae</taxon>
        <taxon>Steccherinum</taxon>
    </lineage>
</organism>
<name>A0A4R0R123_9APHY</name>
<dbReference type="STRING" id="92696.A0A4R0R123"/>
<dbReference type="InterPro" id="IPR036523">
    <property type="entry name" value="SurE-like_sf"/>
</dbReference>
<dbReference type="SUPFAM" id="SSF64167">
    <property type="entry name" value="SurE-like"/>
    <property type="match status" value="1"/>
</dbReference>
<dbReference type="PANTHER" id="PTHR30457:SF0">
    <property type="entry name" value="PHOSPHATASE, PUTATIVE (AFU_ORTHOLOGUE AFUA_4G01070)-RELATED"/>
    <property type="match status" value="1"/>
</dbReference>
<evidence type="ECO:0000256" key="3">
    <source>
        <dbReference type="ARBA" id="ARBA00022801"/>
    </source>
</evidence>
<keyword evidence="2" id="KW-0479">Metal-binding</keyword>
<evidence type="ECO:0000256" key="1">
    <source>
        <dbReference type="ARBA" id="ARBA00011062"/>
    </source>
</evidence>
<reference evidence="5 6" key="1">
    <citation type="submission" date="2018-11" db="EMBL/GenBank/DDBJ databases">
        <title>Genome assembly of Steccherinum ochraceum LE-BIN_3174, the white-rot fungus of the Steccherinaceae family (The Residual Polyporoid clade, Polyporales, Basidiomycota).</title>
        <authorList>
            <person name="Fedorova T.V."/>
            <person name="Glazunova O.A."/>
            <person name="Landesman E.O."/>
            <person name="Moiseenko K.V."/>
            <person name="Psurtseva N.V."/>
            <person name="Savinova O.S."/>
            <person name="Shakhova N.V."/>
            <person name="Tyazhelova T.V."/>
            <person name="Vasina D.V."/>
        </authorList>
    </citation>
    <scope>NUCLEOTIDE SEQUENCE [LARGE SCALE GENOMIC DNA]</scope>
    <source>
        <strain evidence="5 6">LE-BIN_3174</strain>
    </source>
</reference>
<dbReference type="InterPro" id="IPR030048">
    <property type="entry name" value="SurE"/>
</dbReference>
<dbReference type="PANTHER" id="PTHR30457">
    <property type="entry name" value="5'-NUCLEOTIDASE SURE"/>
    <property type="match status" value="1"/>
</dbReference>